<protein>
    <submittedName>
        <fullName evidence="1">Uncharacterized protein</fullName>
    </submittedName>
</protein>
<reference evidence="1" key="1">
    <citation type="submission" date="2023-05" db="EMBL/GenBank/DDBJ databases">
        <authorList>
            <person name="Zhang X."/>
        </authorList>
    </citation>
    <scope>NUCLEOTIDE SEQUENCE</scope>
    <source>
        <strain evidence="1">BD1B2-1</strain>
    </source>
</reference>
<evidence type="ECO:0000313" key="2">
    <source>
        <dbReference type="Proteomes" id="UP001232063"/>
    </source>
</evidence>
<dbReference type="AlphaFoldDB" id="A0AAE3QW28"/>
<keyword evidence="2" id="KW-1185">Reference proteome</keyword>
<organism evidence="1 2">
    <name type="scientific">Xanthocytophaga agilis</name>
    <dbReference type="NCBI Taxonomy" id="3048010"/>
    <lineage>
        <taxon>Bacteria</taxon>
        <taxon>Pseudomonadati</taxon>
        <taxon>Bacteroidota</taxon>
        <taxon>Cytophagia</taxon>
        <taxon>Cytophagales</taxon>
        <taxon>Rhodocytophagaceae</taxon>
        <taxon>Xanthocytophaga</taxon>
    </lineage>
</organism>
<dbReference type="RefSeq" id="WP_314508617.1">
    <property type="nucleotide sequence ID" value="NZ_JASJOU010000001.1"/>
</dbReference>
<name>A0AAE3QW28_9BACT</name>
<proteinExistence type="predicted"/>
<gene>
    <name evidence="1" type="ORF">QNI22_00405</name>
</gene>
<accession>A0AAE3QW28</accession>
<sequence length="374" mass="41729">MNRILLTISVTYIFFILTNLNVFGQGCVAVRHMSCSAPAMSSSDLFKQNQYSKWQVSVGYRYLHSFRHFKGTEEQKERIANGTEVINDSHSFDIGLNYQFTNRLSFAVNLPVIINDRSSLYEHYGNSVTDNPSQSRFHTKSNGIGDMRLSVNYWVLNPDKHTKNNILFGVGLKLPTGNSNVKGDFHKLTKAGQDSIVNRAVDQSIQLGDGGVALNLEVQGYSQLASKTTLYYNGFYMFNFRETNKTLNRGTLTGVDPIIAYHSVADQYAARMGINQAFSFLEGFSVMLGGRVEGVPAHDVIGGSKGFRRPGYIVSGEPGIAYMNSKYSLTCTVPVALARNRIKSYYDLQDPTGKRHGDAAFADYFISVNVTRRF</sequence>
<dbReference type="PROSITE" id="PS51257">
    <property type="entry name" value="PROKAR_LIPOPROTEIN"/>
    <property type="match status" value="1"/>
</dbReference>
<comment type="caution">
    <text evidence="1">The sequence shown here is derived from an EMBL/GenBank/DDBJ whole genome shotgun (WGS) entry which is preliminary data.</text>
</comment>
<dbReference type="EMBL" id="JASJOU010000001">
    <property type="protein sequence ID" value="MDJ1499079.1"/>
    <property type="molecule type" value="Genomic_DNA"/>
</dbReference>
<dbReference type="Proteomes" id="UP001232063">
    <property type="component" value="Unassembled WGS sequence"/>
</dbReference>
<evidence type="ECO:0000313" key="1">
    <source>
        <dbReference type="EMBL" id="MDJ1499079.1"/>
    </source>
</evidence>